<sequence length="819" mass="93197">MSNKQIILQRDRVDEIFQNIFSYSFTIVSAPMGYGKTTALREFFRKGHARYRWLCLREDAVNCGCFWNRLTQQIAEDFKKLGADLHGLGFPKDSIQTARVIETLMANSLDEDYCLVLDDYHYAENDQLNRLLEAIVKSEIPNFHLVIISRHLPKINLPELIVKHLAIHIDTNIFRFSDKDTQCYFSLMNFPLKKTDICHIQSIAGGWISALYLIYRGLKSGIPLKNITTVQELIKTTIYELYDEETKIALCALATLDTFTVDLAEKATGIKKIHTIIKNLYRENAFIEWDAATGVYTIHNVFSRFLNEETLRRGFETKEIYHRAGKWYLDKQDYTQAFRYLVQGAAYDTLLEVLERPALYINASDRPMLLQYFDTIPQQQKDRHPMAYLKFILLFVISGDGNRGFTLLKQFEKDLPEKKPGQKHTMEIQAGIHLIKMFLAFNDAEVMIAHIETALTLLDGGVSTISNYQGPFSFGSPHFTFIYYKEAGTYKKTSGLSFEKYAKLSGGAGMGADALCLAEYALETGNFDAVEDYAFKAIYKAKTKSQTSLVVCATLTLARLYIVQDKYSEALLLLGNLADEVDSNTEIILLDTYDLCLGYFYACTGEIKKIPRWITDGDMSVNTLLFQGLVFSYVVYGKILILLQDWVRAEALCETFSPYFDVFHNQLGYIHNFIHLSIAIYKQGDSKKAREHLCSALSIGQADSIVTPFVENGANLLPLLQNISKEDCLDMVYVCHLIELCATYASVFAGPSVYMHPLSLREIEVLKLIAKGLSRKEIAEKMFLSTGTIKSHTQNIYRKLNINKKSDALQKAAEMKLLS</sequence>
<dbReference type="Pfam" id="PF25873">
    <property type="entry name" value="WHD_MalT"/>
    <property type="match status" value="1"/>
</dbReference>
<evidence type="ECO:0000259" key="4">
    <source>
        <dbReference type="PROSITE" id="PS50043"/>
    </source>
</evidence>
<dbReference type="SUPFAM" id="SSF48452">
    <property type="entry name" value="TPR-like"/>
    <property type="match status" value="1"/>
</dbReference>
<dbReference type="CDD" id="cd06170">
    <property type="entry name" value="LuxR_C_like"/>
    <property type="match status" value="1"/>
</dbReference>
<gene>
    <name evidence="5" type="ORF">SAMN06296020_105225</name>
</gene>
<dbReference type="EMBL" id="FXUF01000005">
    <property type="protein sequence ID" value="SMP55231.1"/>
    <property type="molecule type" value="Genomic_DNA"/>
</dbReference>
<organism evidence="5 6">
    <name type="scientific">Anoxynatronum buryatiense</name>
    <dbReference type="NCBI Taxonomy" id="489973"/>
    <lineage>
        <taxon>Bacteria</taxon>
        <taxon>Bacillati</taxon>
        <taxon>Bacillota</taxon>
        <taxon>Clostridia</taxon>
        <taxon>Eubacteriales</taxon>
        <taxon>Clostridiaceae</taxon>
        <taxon>Anoxynatronum</taxon>
    </lineage>
</organism>
<keyword evidence="1" id="KW-0805">Transcription regulation</keyword>
<dbReference type="SUPFAM" id="SSF46894">
    <property type="entry name" value="C-terminal effector domain of the bipartite response regulators"/>
    <property type="match status" value="1"/>
</dbReference>
<comment type="caution">
    <text evidence="5">The sequence shown here is derived from an EMBL/GenBank/DDBJ whole genome shotgun (WGS) entry which is preliminary data.</text>
</comment>
<keyword evidence="2" id="KW-0238">DNA-binding</keyword>
<proteinExistence type="predicted"/>
<dbReference type="SMART" id="SM00421">
    <property type="entry name" value="HTH_LUXR"/>
    <property type="match status" value="1"/>
</dbReference>
<evidence type="ECO:0000313" key="5">
    <source>
        <dbReference type="EMBL" id="SMP55231.1"/>
    </source>
</evidence>
<dbReference type="Pfam" id="PF00196">
    <property type="entry name" value="GerE"/>
    <property type="match status" value="1"/>
</dbReference>
<dbReference type="Gene3D" id="1.25.40.10">
    <property type="entry name" value="Tetratricopeptide repeat domain"/>
    <property type="match status" value="1"/>
</dbReference>
<dbReference type="PANTHER" id="PTHR44688">
    <property type="entry name" value="DNA-BINDING TRANSCRIPTIONAL ACTIVATOR DEVR_DOSR"/>
    <property type="match status" value="1"/>
</dbReference>
<dbReference type="Proteomes" id="UP001158066">
    <property type="component" value="Unassembled WGS sequence"/>
</dbReference>
<dbReference type="PROSITE" id="PS50043">
    <property type="entry name" value="HTH_LUXR_2"/>
    <property type="match status" value="1"/>
</dbReference>
<dbReference type="PANTHER" id="PTHR44688:SF16">
    <property type="entry name" value="DNA-BINDING TRANSCRIPTIONAL ACTIVATOR DEVR_DOSR"/>
    <property type="match status" value="1"/>
</dbReference>
<feature type="domain" description="HTH luxR-type" evidence="4">
    <location>
        <begin position="751"/>
        <end position="816"/>
    </location>
</feature>
<dbReference type="InterPro" id="IPR036388">
    <property type="entry name" value="WH-like_DNA-bd_sf"/>
</dbReference>
<dbReference type="SUPFAM" id="SSF52540">
    <property type="entry name" value="P-loop containing nucleoside triphosphate hydrolases"/>
    <property type="match status" value="1"/>
</dbReference>
<dbReference type="GO" id="GO:0003677">
    <property type="term" value="F:DNA binding"/>
    <property type="evidence" value="ECO:0007669"/>
    <property type="project" value="UniProtKB-KW"/>
</dbReference>
<accession>A0AA45WVX2</accession>
<dbReference type="RefSeq" id="WP_283409140.1">
    <property type="nucleotide sequence ID" value="NZ_FXUF01000005.1"/>
</dbReference>
<protein>
    <submittedName>
        <fullName evidence="5">LuxR family transcriptional regulator, maltose regulon positive regulatory protein</fullName>
    </submittedName>
</protein>
<dbReference type="Gene3D" id="3.40.50.300">
    <property type="entry name" value="P-loop containing nucleotide triphosphate hydrolases"/>
    <property type="match status" value="1"/>
</dbReference>
<reference evidence="5" key="1">
    <citation type="submission" date="2017-05" db="EMBL/GenBank/DDBJ databases">
        <authorList>
            <person name="Varghese N."/>
            <person name="Submissions S."/>
        </authorList>
    </citation>
    <scope>NUCLEOTIDE SEQUENCE</scope>
    <source>
        <strain evidence="5">Su22</strain>
    </source>
</reference>
<evidence type="ECO:0000256" key="1">
    <source>
        <dbReference type="ARBA" id="ARBA00023015"/>
    </source>
</evidence>
<evidence type="ECO:0000313" key="6">
    <source>
        <dbReference type="Proteomes" id="UP001158066"/>
    </source>
</evidence>
<dbReference type="GO" id="GO:0006355">
    <property type="term" value="P:regulation of DNA-templated transcription"/>
    <property type="evidence" value="ECO:0007669"/>
    <property type="project" value="InterPro"/>
</dbReference>
<dbReference type="InterPro" id="IPR027417">
    <property type="entry name" value="P-loop_NTPase"/>
</dbReference>
<dbReference type="PRINTS" id="PR00038">
    <property type="entry name" value="HTHLUXR"/>
</dbReference>
<dbReference type="Gene3D" id="1.10.10.10">
    <property type="entry name" value="Winged helix-like DNA-binding domain superfamily/Winged helix DNA-binding domain"/>
    <property type="match status" value="1"/>
</dbReference>
<dbReference type="AlphaFoldDB" id="A0AA45WVX2"/>
<evidence type="ECO:0000256" key="3">
    <source>
        <dbReference type="ARBA" id="ARBA00023163"/>
    </source>
</evidence>
<keyword evidence="3" id="KW-0804">Transcription</keyword>
<dbReference type="InterPro" id="IPR059106">
    <property type="entry name" value="WHD_MalT"/>
</dbReference>
<dbReference type="InterPro" id="IPR016032">
    <property type="entry name" value="Sig_transdc_resp-reg_C-effctor"/>
</dbReference>
<keyword evidence="6" id="KW-1185">Reference proteome</keyword>
<evidence type="ECO:0000256" key="2">
    <source>
        <dbReference type="ARBA" id="ARBA00023125"/>
    </source>
</evidence>
<dbReference type="InterPro" id="IPR000792">
    <property type="entry name" value="Tscrpt_reg_LuxR_C"/>
</dbReference>
<name>A0AA45WVX2_9CLOT</name>
<dbReference type="InterPro" id="IPR011990">
    <property type="entry name" value="TPR-like_helical_dom_sf"/>
</dbReference>